<dbReference type="InterPro" id="IPR039420">
    <property type="entry name" value="WalR-like"/>
</dbReference>
<dbReference type="SMART" id="SM00448">
    <property type="entry name" value="REC"/>
    <property type="match status" value="1"/>
</dbReference>
<evidence type="ECO:0000256" key="4">
    <source>
        <dbReference type="ARBA" id="ARBA00023163"/>
    </source>
</evidence>
<reference evidence="9" key="1">
    <citation type="submission" date="2016-10" db="EMBL/GenBank/DDBJ databases">
        <authorList>
            <person name="Varghese N."/>
            <person name="Submissions S."/>
        </authorList>
    </citation>
    <scope>NUCLEOTIDE SEQUENCE [LARGE SCALE GENOMIC DNA]</scope>
    <source>
        <strain evidence="9">DSM 25329</strain>
    </source>
</reference>
<proteinExistence type="predicted"/>
<dbReference type="CDD" id="cd17535">
    <property type="entry name" value="REC_NarL-like"/>
    <property type="match status" value="1"/>
</dbReference>
<evidence type="ECO:0000256" key="1">
    <source>
        <dbReference type="ARBA" id="ARBA00022553"/>
    </source>
</evidence>
<evidence type="ECO:0000259" key="6">
    <source>
        <dbReference type="PROSITE" id="PS50043"/>
    </source>
</evidence>
<keyword evidence="9" id="KW-1185">Reference proteome</keyword>
<evidence type="ECO:0000259" key="7">
    <source>
        <dbReference type="PROSITE" id="PS50110"/>
    </source>
</evidence>
<gene>
    <name evidence="8" type="ORF">SAMN04487996_10539</name>
</gene>
<dbReference type="SUPFAM" id="SSF52172">
    <property type="entry name" value="CheY-like"/>
    <property type="match status" value="1"/>
</dbReference>
<name>A0A1G7CVU4_9BACT</name>
<dbReference type="SUPFAM" id="SSF46894">
    <property type="entry name" value="C-terminal effector domain of the bipartite response regulators"/>
    <property type="match status" value="1"/>
</dbReference>
<dbReference type="OrthoDB" id="941065at2"/>
<sequence>MGPTIMNILIIDDQTLLRTGMQLFLETISTEYQLFEAPDLKIARGILKEHDDIDMVITEVKVDGLVSAEIIRLLKSVRPGISILFYSGMSERLFALPALRAGASGFVMKRAKPADLAKAIAVVGSGGKYMSVELQASLITMMDAGPQKDGLESMERLSHRERAIMTHVVQGKTTKEIAYLFNLKCNTVSTYKKRIYRKMNVADTFELSKKAISF</sequence>
<dbReference type="EMBL" id="FNAN01000005">
    <property type="protein sequence ID" value="SDE43564.1"/>
    <property type="molecule type" value="Genomic_DNA"/>
</dbReference>
<keyword evidence="4" id="KW-0804">Transcription</keyword>
<dbReference type="InterPro" id="IPR000792">
    <property type="entry name" value="Tscrpt_reg_LuxR_C"/>
</dbReference>
<dbReference type="Pfam" id="PF00072">
    <property type="entry name" value="Response_reg"/>
    <property type="match status" value="1"/>
</dbReference>
<evidence type="ECO:0000313" key="9">
    <source>
        <dbReference type="Proteomes" id="UP000198748"/>
    </source>
</evidence>
<dbReference type="InterPro" id="IPR036388">
    <property type="entry name" value="WH-like_DNA-bd_sf"/>
</dbReference>
<dbReference type="CDD" id="cd06170">
    <property type="entry name" value="LuxR_C_like"/>
    <property type="match status" value="1"/>
</dbReference>
<dbReference type="Pfam" id="PF00196">
    <property type="entry name" value="GerE"/>
    <property type="match status" value="1"/>
</dbReference>
<dbReference type="InterPro" id="IPR016032">
    <property type="entry name" value="Sig_transdc_resp-reg_C-effctor"/>
</dbReference>
<accession>A0A1G7CVU4</accession>
<dbReference type="PANTHER" id="PTHR43214:SF41">
    <property type="entry name" value="NITRATE_NITRITE RESPONSE REGULATOR PROTEIN NARP"/>
    <property type="match status" value="1"/>
</dbReference>
<evidence type="ECO:0000256" key="3">
    <source>
        <dbReference type="ARBA" id="ARBA00023125"/>
    </source>
</evidence>
<feature type="domain" description="HTH luxR-type" evidence="6">
    <location>
        <begin position="150"/>
        <end position="214"/>
    </location>
</feature>
<dbReference type="AlphaFoldDB" id="A0A1G7CVU4"/>
<dbReference type="GO" id="GO:0003677">
    <property type="term" value="F:DNA binding"/>
    <property type="evidence" value="ECO:0007669"/>
    <property type="project" value="UniProtKB-KW"/>
</dbReference>
<dbReference type="Gene3D" id="1.10.10.10">
    <property type="entry name" value="Winged helix-like DNA-binding domain superfamily/Winged helix DNA-binding domain"/>
    <property type="match status" value="1"/>
</dbReference>
<dbReference type="Gene3D" id="3.40.50.2300">
    <property type="match status" value="1"/>
</dbReference>
<dbReference type="PROSITE" id="PS50110">
    <property type="entry name" value="RESPONSE_REGULATORY"/>
    <property type="match status" value="1"/>
</dbReference>
<keyword evidence="3" id="KW-0238">DNA-binding</keyword>
<comment type="caution">
    <text evidence="5">Lacks conserved residue(s) required for the propagation of feature annotation.</text>
</comment>
<keyword evidence="1" id="KW-0597">Phosphoprotein</keyword>
<dbReference type="GO" id="GO:0000160">
    <property type="term" value="P:phosphorelay signal transduction system"/>
    <property type="evidence" value="ECO:0007669"/>
    <property type="project" value="InterPro"/>
</dbReference>
<evidence type="ECO:0000313" key="8">
    <source>
        <dbReference type="EMBL" id="SDE43564.1"/>
    </source>
</evidence>
<dbReference type="SMART" id="SM00421">
    <property type="entry name" value="HTH_LUXR"/>
    <property type="match status" value="1"/>
</dbReference>
<keyword evidence="2" id="KW-0805">Transcription regulation</keyword>
<dbReference type="InterPro" id="IPR058245">
    <property type="entry name" value="NreC/VraR/RcsB-like_REC"/>
</dbReference>
<dbReference type="PROSITE" id="PS00622">
    <property type="entry name" value="HTH_LUXR_1"/>
    <property type="match status" value="1"/>
</dbReference>
<dbReference type="InterPro" id="IPR011006">
    <property type="entry name" value="CheY-like_superfamily"/>
</dbReference>
<dbReference type="STRING" id="659014.SAMN04487996_10539"/>
<feature type="domain" description="Response regulatory" evidence="7">
    <location>
        <begin position="7"/>
        <end position="124"/>
    </location>
</feature>
<dbReference type="PROSITE" id="PS50043">
    <property type="entry name" value="HTH_LUXR_2"/>
    <property type="match status" value="1"/>
</dbReference>
<dbReference type="PANTHER" id="PTHR43214">
    <property type="entry name" value="TWO-COMPONENT RESPONSE REGULATOR"/>
    <property type="match status" value="1"/>
</dbReference>
<dbReference type="PRINTS" id="PR00038">
    <property type="entry name" value="HTHLUXR"/>
</dbReference>
<dbReference type="InterPro" id="IPR001789">
    <property type="entry name" value="Sig_transdc_resp-reg_receiver"/>
</dbReference>
<evidence type="ECO:0000256" key="5">
    <source>
        <dbReference type="PROSITE-ProRule" id="PRU00169"/>
    </source>
</evidence>
<organism evidence="8 9">
    <name type="scientific">Dyadobacter soli</name>
    <dbReference type="NCBI Taxonomy" id="659014"/>
    <lineage>
        <taxon>Bacteria</taxon>
        <taxon>Pseudomonadati</taxon>
        <taxon>Bacteroidota</taxon>
        <taxon>Cytophagia</taxon>
        <taxon>Cytophagales</taxon>
        <taxon>Spirosomataceae</taxon>
        <taxon>Dyadobacter</taxon>
    </lineage>
</organism>
<protein>
    <submittedName>
        <fullName evidence="8">Two component transcriptional regulator, LuxR family</fullName>
    </submittedName>
</protein>
<dbReference type="Proteomes" id="UP000198748">
    <property type="component" value="Unassembled WGS sequence"/>
</dbReference>
<evidence type="ECO:0000256" key="2">
    <source>
        <dbReference type="ARBA" id="ARBA00023015"/>
    </source>
</evidence>
<dbReference type="GO" id="GO:0006355">
    <property type="term" value="P:regulation of DNA-templated transcription"/>
    <property type="evidence" value="ECO:0007669"/>
    <property type="project" value="InterPro"/>
</dbReference>